<evidence type="ECO:0000313" key="1">
    <source>
        <dbReference type="EMBL" id="KAE8692648.1"/>
    </source>
</evidence>
<name>A0A6A2ZL60_HIBSY</name>
<evidence type="ECO:0000313" key="2">
    <source>
        <dbReference type="Proteomes" id="UP000436088"/>
    </source>
</evidence>
<keyword evidence="2" id="KW-1185">Reference proteome</keyword>
<proteinExistence type="predicted"/>
<dbReference type="EMBL" id="VEPZ02001131">
    <property type="protein sequence ID" value="KAE8692648.1"/>
    <property type="molecule type" value="Genomic_DNA"/>
</dbReference>
<comment type="caution">
    <text evidence="1">The sequence shown here is derived from an EMBL/GenBank/DDBJ whole genome shotgun (WGS) entry which is preliminary data.</text>
</comment>
<protein>
    <submittedName>
        <fullName evidence="1">Uncharacterized protein</fullName>
    </submittedName>
</protein>
<sequence>MANTGRSGLDPQHTERRMVVFPLRIQHKGRASCDKPSSSKPVSHPFDPMILIAKSSIDAIDVAQNLISPLIAGVSHSRSVASIALAWGEFCEKEKNRNRLGSSVNEKGMASASSRGKNRGDVDETFLRKYMDIEFLTSRSFKVKNTITD</sequence>
<organism evidence="1 2">
    <name type="scientific">Hibiscus syriacus</name>
    <name type="common">Rose of Sharon</name>
    <dbReference type="NCBI Taxonomy" id="106335"/>
    <lineage>
        <taxon>Eukaryota</taxon>
        <taxon>Viridiplantae</taxon>
        <taxon>Streptophyta</taxon>
        <taxon>Embryophyta</taxon>
        <taxon>Tracheophyta</taxon>
        <taxon>Spermatophyta</taxon>
        <taxon>Magnoliopsida</taxon>
        <taxon>eudicotyledons</taxon>
        <taxon>Gunneridae</taxon>
        <taxon>Pentapetalae</taxon>
        <taxon>rosids</taxon>
        <taxon>malvids</taxon>
        <taxon>Malvales</taxon>
        <taxon>Malvaceae</taxon>
        <taxon>Malvoideae</taxon>
        <taxon>Hibiscus</taxon>
    </lineage>
</organism>
<dbReference type="AlphaFoldDB" id="A0A6A2ZL60"/>
<dbReference type="Proteomes" id="UP000436088">
    <property type="component" value="Unassembled WGS sequence"/>
</dbReference>
<gene>
    <name evidence="1" type="ORF">F3Y22_tig00110831pilonHSYRG00331</name>
</gene>
<accession>A0A6A2ZL60</accession>
<reference evidence="1" key="1">
    <citation type="submission" date="2019-09" db="EMBL/GenBank/DDBJ databases">
        <title>Draft genome information of white flower Hibiscus syriacus.</title>
        <authorList>
            <person name="Kim Y.-M."/>
        </authorList>
    </citation>
    <scope>NUCLEOTIDE SEQUENCE [LARGE SCALE GENOMIC DNA]</scope>
    <source>
        <strain evidence="1">YM2019G1</strain>
    </source>
</reference>